<dbReference type="EMBL" id="ML977008">
    <property type="protein sequence ID" value="KAF1952767.1"/>
    <property type="molecule type" value="Genomic_DNA"/>
</dbReference>
<evidence type="ECO:0000313" key="1">
    <source>
        <dbReference type="EMBL" id="KAF1952767.1"/>
    </source>
</evidence>
<organism evidence="1 2">
    <name type="scientific">Byssothecium circinans</name>
    <dbReference type="NCBI Taxonomy" id="147558"/>
    <lineage>
        <taxon>Eukaryota</taxon>
        <taxon>Fungi</taxon>
        <taxon>Dikarya</taxon>
        <taxon>Ascomycota</taxon>
        <taxon>Pezizomycotina</taxon>
        <taxon>Dothideomycetes</taxon>
        <taxon>Pleosporomycetidae</taxon>
        <taxon>Pleosporales</taxon>
        <taxon>Massarineae</taxon>
        <taxon>Massarinaceae</taxon>
        <taxon>Byssothecium</taxon>
    </lineage>
</organism>
<dbReference type="AlphaFoldDB" id="A0A6A5TV12"/>
<dbReference type="Proteomes" id="UP000800035">
    <property type="component" value="Unassembled WGS sequence"/>
</dbReference>
<protein>
    <submittedName>
        <fullName evidence="1">Uncharacterized protein</fullName>
    </submittedName>
</protein>
<sequence>MRYTTISDPPSPGSSRFDVTTATTKSTLKLGIYSTRLSPTFISALTNTSLTSAVSARCPSSRPHQLS</sequence>
<evidence type="ECO:0000313" key="2">
    <source>
        <dbReference type="Proteomes" id="UP000800035"/>
    </source>
</evidence>
<proteinExistence type="predicted"/>
<name>A0A6A5TV12_9PLEO</name>
<keyword evidence="2" id="KW-1185">Reference proteome</keyword>
<accession>A0A6A5TV12</accession>
<gene>
    <name evidence="1" type="ORF">CC80DRAFT_169972</name>
</gene>
<reference evidence="1" key="1">
    <citation type="journal article" date="2020" name="Stud. Mycol.">
        <title>101 Dothideomycetes genomes: a test case for predicting lifestyles and emergence of pathogens.</title>
        <authorList>
            <person name="Haridas S."/>
            <person name="Albert R."/>
            <person name="Binder M."/>
            <person name="Bloem J."/>
            <person name="Labutti K."/>
            <person name="Salamov A."/>
            <person name="Andreopoulos B."/>
            <person name="Baker S."/>
            <person name="Barry K."/>
            <person name="Bills G."/>
            <person name="Bluhm B."/>
            <person name="Cannon C."/>
            <person name="Castanera R."/>
            <person name="Culley D."/>
            <person name="Daum C."/>
            <person name="Ezra D."/>
            <person name="Gonzalez J."/>
            <person name="Henrissat B."/>
            <person name="Kuo A."/>
            <person name="Liang C."/>
            <person name="Lipzen A."/>
            <person name="Lutzoni F."/>
            <person name="Magnuson J."/>
            <person name="Mondo S."/>
            <person name="Nolan M."/>
            <person name="Ohm R."/>
            <person name="Pangilinan J."/>
            <person name="Park H.-J."/>
            <person name="Ramirez L."/>
            <person name="Alfaro M."/>
            <person name="Sun H."/>
            <person name="Tritt A."/>
            <person name="Yoshinaga Y."/>
            <person name="Zwiers L.-H."/>
            <person name="Turgeon B."/>
            <person name="Goodwin S."/>
            <person name="Spatafora J."/>
            <person name="Crous P."/>
            <person name="Grigoriev I."/>
        </authorList>
    </citation>
    <scope>NUCLEOTIDE SEQUENCE</scope>
    <source>
        <strain evidence="1">CBS 675.92</strain>
    </source>
</reference>